<keyword evidence="1" id="KW-0315">Glutamine amidotransferase</keyword>
<dbReference type="InterPro" id="IPR015890">
    <property type="entry name" value="Chorismate_C"/>
</dbReference>
<dbReference type="EMBL" id="BAAAVM010000061">
    <property type="protein sequence ID" value="GAA3151169.1"/>
    <property type="molecule type" value="Genomic_DNA"/>
</dbReference>
<dbReference type="Gene3D" id="3.60.120.10">
    <property type="entry name" value="Anthranilate synthase"/>
    <property type="match status" value="1"/>
</dbReference>
<proteinExistence type="predicted"/>
<dbReference type="NCBIfam" id="TIGR01815">
    <property type="entry name" value="TrpE-clade3"/>
    <property type="match status" value="1"/>
</dbReference>
<dbReference type="InterPro" id="IPR010112">
    <property type="entry name" value="TrpE-G_bact"/>
</dbReference>
<dbReference type="InterPro" id="IPR017926">
    <property type="entry name" value="GATASE"/>
</dbReference>
<comment type="catalytic activity">
    <reaction evidence="2">
        <text>chorismate + L-glutamine = anthranilate + pyruvate + L-glutamate + H(+)</text>
        <dbReference type="Rhea" id="RHEA:21732"/>
        <dbReference type="ChEBI" id="CHEBI:15361"/>
        <dbReference type="ChEBI" id="CHEBI:15378"/>
        <dbReference type="ChEBI" id="CHEBI:16567"/>
        <dbReference type="ChEBI" id="CHEBI:29748"/>
        <dbReference type="ChEBI" id="CHEBI:29985"/>
        <dbReference type="ChEBI" id="CHEBI:58359"/>
        <dbReference type="EC" id="4.1.3.27"/>
    </reaction>
</comment>
<dbReference type="PRINTS" id="PR00096">
    <property type="entry name" value="GATASE"/>
</dbReference>
<feature type="compositionally biased region" description="Pro residues" evidence="3">
    <location>
        <begin position="232"/>
        <end position="242"/>
    </location>
</feature>
<dbReference type="NCBIfam" id="NF010081">
    <property type="entry name" value="PRK13566.1"/>
    <property type="match status" value="1"/>
</dbReference>
<dbReference type="InterPro" id="IPR006221">
    <property type="entry name" value="TrpG/PapA_dom"/>
</dbReference>
<dbReference type="CDD" id="cd01743">
    <property type="entry name" value="GATase1_Anthranilate_Synthase"/>
    <property type="match status" value="1"/>
</dbReference>
<feature type="compositionally biased region" description="Pro residues" evidence="3">
    <location>
        <begin position="537"/>
        <end position="547"/>
    </location>
</feature>
<keyword evidence="2" id="KW-0057">Aromatic amino acid biosynthesis</keyword>
<evidence type="ECO:0000259" key="4">
    <source>
        <dbReference type="Pfam" id="PF00117"/>
    </source>
</evidence>
<evidence type="ECO:0000259" key="5">
    <source>
        <dbReference type="Pfam" id="PF00425"/>
    </source>
</evidence>
<name>A0ABP6NQA3_9ACTN</name>
<dbReference type="RefSeq" id="WP_345054541.1">
    <property type="nucleotide sequence ID" value="NZ_BAAAVM010000061.1"/>
</dbReference>
<keyword evidence="7" id="KW-1185">Reference proteome</keyword>
<sequence>MTGNAAGDRPDEWVTDGGIRVERRRTALDAETAAHRLETALDQRRGALFTSDYEYPGRYRRHGVGYTDPAVEIVLRGLGRVEVRALNARGEVLLPVLWRAAEKSLDGVVRLGDGTGTGFTGTIGDAPGQELLSEEDRTRRRNAFDFLRAVQDLFAGPPDPCLGLYGAFGYDLVLAFDPVPLRQRRDGHDRDMVVHIPDSVTVLDHAAGTAFRYDYEFEVEGARTAGLDRSTPPAPFTGPAPGPAGSDHEPGEYAELVRTAQERFRVGDLFEVVPSRTFRRPCRTAPSELFRTLRGRNPSPYQMLMNLGEGEFLVGTSPEMFVRVHPREGADGRRWRVESCPISGTAARGRDALEDAERIRALLGSQKEESELTMCTDVDRNDKARVCEPGSVRIVGRRQLEMYSTLIHTVDHVEGTLQPDRDALDAFLTHMWAVTVTGAPKRAAIAFIEEHERSPRRWYGGAFGRIGFDGTLDTGLTIRTVQIRDGEAVVRTGATLLHDSEPAAEESETELKALAPLDALERPAPKTGRAEGLRRPTAPPPPPPPAPARADVRVLLVDHQDSFVHTLASYFRHAGAQVSTYRSGFDADLVDALDPDLLVLSPGPGRPADFGTARTLRLAEERHIPVFGVCLGLQAVVEYLGGRLDVLDRPFHGKPSTVSVLGDGGTVLAGLPERITVGRYHSLYADRASLPADLRVTAETADGVVMAVEHRTRPLAAVQFHPESLMTQFDDHGLAVIRNVVAGLARRPGPDRV</sequence>
<evidence type="ECO:0000313" key="6">
    <source>
        <dbReference type="EMBL" id="GAA3151169.1"/>
    </source>
</evidence>
<dbReference type="PANTHER" id="PTHR11236">
    <property type="entry name" value="AMINOBENZOATE/ANTHRANILATE SYNTHASE"/>
    <property type="match status" value="1"/>
</dbReference>
<dbReference type="InterPro" id="IPR029062">
    <property type="entry name" value="Class_I_gatase-like"/>
</dbReference>
<dbReference type="Gene3D" id="3.40.50.880">
    <property type="match status" value="1"/>
</dbReference>
<dbReference type="PIRSF" id="PIRSF036934">
    <property type="entry name" value="TrpE-G"/>
    <property type="match status" value="1"/>
</dbReference>
<dbReference type="SUPFAM" id="SSF52317">
    <property type="entry name" value="Class I glutamine amidotransferase-like"/>
    <property type="match status" value="1"/>
</dbReference>
<reference evidence="7" key="1">
    <citation type="journal article" date="2019" name="Int. J. Syst. Evol. Microbiol.">
        <title>The Global Catalogue of Microorganisms (GCM) 10K type strain sequencing project: providing services to taxonomists for standard genome sequencing and annotation.</title>
        <authorList>
            <consortium name="The Broad Institute Genomics Platform"/>
            <consortium name="The Broad Institute Genome Sequencing Center for Infectious Disease"/>
            <person name="Wu L."/>
            <person name="Ma J."/>
        </authorList>
    </citation>
    <scope>NUCLEOTIDE SEQUENCE [LARGE SCALE GENOMIC DNA]</scope>
    <source>
        <strain evidence="7">JCM 11574</strain>
    </source>
</reference>
<evidence type="ECO:0000256" key="1">
    <source>
        <dbReference type="ARBA" id="ARBA00022962"/>
    </source>
</evidence>
<comment type="pathway">
    <text evidence="2">Amino-acid biosynthesis; L-tryptophan biosynthesis; L-tryptophan from chorismate: step 1/5.</text>
</comment>
<feature type="region of interest" description="Disordered" evidence="3">
    <location>
        <begin position="226"/>
        <end position="249"/>
    </location>
</feature>
<feature type="domain" description="Glutamine amidotransferase" evidence="4">
    <location>
        <begin position="555"/>
        <end position="734"/>
    </location>
</feature>
<dbReference type="PANTHER" id="PTHR11236:SF9">
    <property type="entry name" value="ANTHRANILATE SYNTHASE COMPONENT 1"/>
    <property type="match status" value="1"/>
</dbReference>
<dbReference type="EC" id="4.1.3.27" evidence="2"/>
<dbReference type="PRINTS" id="PR00097">
    <property type="entry name" value="ANTSNTHASEII"/>
</dbReference>
<evidence type="ECO:0000313" key="7">
    <source>
        <dbReference type="Proteomes" id="UP001500893"/>
    </source>
</evidence>
<feature type="region of interest" description="Disordered" evidence="3">
    <location>
        <begin position="514"/>
        <end position="549"/>
    </location>
</feature>
<feature type="domain" description="Chorismate-utilising enzyme C-terminal" evidence="5">
    <location>
        <begin position="252"/>
        <end position="512"/>
    </location>
</feature>
<accession>A0ABP6NQA3</accession>
<dbReference type="Pfam" id="PF00117">
    <property type="entry name" value="GATase"/>
    <property type="match status" value="1"/>
</dbReference>
<organism evidence="6 7">
    <name type="scientific">Streptomyces rameus</name>
    <dbReference type="NCBI Taxonomy" id="68261"/>
    <lineage>
        <taxon>Bacteria</taxon>
        <taxon>Bacillati</taxon>
        <taxon>Actinomycetota</taxon>
        <taxon>Actinomycetes</taxon>
        <taxon>Kitasatosporales</taxon>
        <taxon>Streptomycetaceae</taxon>
        <taxon>Streptomyces</taxon>
    </lineage>
</organism>
<protein>
    <recommendedName>
        <fullName evidence="2">Anthranilate synthase</fullName>
        <ecNumber evidence="2">4.1.3.27</ecNumber>
    </recommendedName>
</protein>
<feature type="compositionally biased region" description="Basic and acidic residues" evidence="3">
    <location>
        <begin position="519"/>
        <end position="534"/>
    </location>
</feature>
<gene>
    <name evidence="6" type="ORF">GCM10010521_43510</name>
</gene>
<keyword evidence="2" id="KW-0456">Lyase</keyword>
<keyword evidence="2" id="KW-0028">Amino-acid biosynthesis</keyword>
<dbReference type="SUPFAM" id="SSF56322">
    <property type="entry name" value="ADC synthase"/>
    <property type="match status" value="1"/>
</dbReference>
<dbReference type="InterPro" id="IPR005801">
    <property type="entry name" value="ADC_synthase"/>
</dbReference>
<dbReference type="Pfam" id="PF00425">
    <property type="entry name" value="Chorismate_bind"/>
    <property type="match status" value="1"/>
</dbReference>
<dbReference type="InterPro" id="IPR019999">
    <property type="entry name" value="Anth_synth_I-like"/>
</dbReference>
<dbReference type="Proteomes" id="UP001500893">
    <property type="component" value="Unassembled WGS sequence"/>
</dbReference>
<comment type="caution">
    <text evidence="6">The sequence shown here is derived from an EMBL/GenBank/DDBJ whole genome shotgun (WGS) entry which is preliminary data.</text>
</comment>
<dbReference type="PROSITE" id="PS51273">
    <property type="entry name" value="GATASE_TYPE_1"/>
    <property type="match status" value="1"/>
</dbReference>
<evidence type="ECO:0000256" key="3">
    <source>
        <dbReference type="SAM" id="MobiDB-lite"/>
    </source>
</evidence>
<evidence type="ECO:0000256" key="2">
    <source>
        <dbReference type="PIRNR" id="PIRNR036934"/>
    </source>
</evidence>
<keyword evidence="2" id="KW-0822">Tryptophan biosynthesis</keyword>